<comment type="caution">
    <text evidence="2">The sequence shown here is derived from an EMBL/GenBank/DDBJ whole genome shotgun (WGS) entry which is preliminary data.</text>
</comment>
<accession>A0A177K9Q3</accession>
<evidence type="ECO:0000313" key="2">
    <source>
        <dbReference type="EMBL" id="OAH49321.1"/>
    </source>
</evidence>
<feature type="transmembrane region" description="Helical" evidence="1">
    <location>
        <begin position="20"/>
        <end position="47"/>
    </location>
</feature>
<organism evidence="2 3">
    <name type="scientific">Microbacterium oleivorans</name>
    <dbReference type="NCBI Taxonomy" id="273677"/>
    <lineage>
        <taxon>Bacteria</taxon>
        <taxon>Bacillati</taxon>
        <taxon>Actinomycetota</taxon>
        <taxon>Actinomycetes</taxon>
        <taxon>Micrococcales</taxon>
        <taxon>Microbacteriaceae</taxon>
        <taxon>Microbacterium</taxon>
    </lineage>
</organism>
<keyword evidence="1" id="KW-0472">Membrane</keyword>
<feature type="transmembrane region" description="Helical" evidence="1">
    <location>
        <begin position="137"/>
        <end position="154"/>
    </location>
</feature>
<feature type="transmembrane region" description="Helical" evidence="1">
    <location>
        <begin position="59"/>
        <end position="83"/>
    </location>
</feature>
<reference evidence="2 3" key="1">
    <citation type="submission" date="2016-02" db="EMBL/GenBank/DDBJ databases">
        <authorList>
            <person name="Wen L."/>
            <person name="He K."/>
            <person name="Yang H."/>
        </authorList>
    </citation>
    <scope>NUCLEOTIDE SEQUENCE [LARGE SCALE GENOMIC DNA]</scope>
    <source>
        <strain evidence="2 3">CD11_3</strain>
    </source>
</reference>
<keyword evidence="1" id="KW-0812">Transmembrane</keyword>
<dbReference type="EMBL" id="LSTV01000004">
    <property type="protein sequence ID" value="OAH49321.1"/>
    <property type="molecule type" value="Genomic_DNA"/>
</dbReference>
<feature type="transmembrane region" description="Helical" evidence="1">
    <location>
        <begin position="320"/>
        <end position="340"/>
    </location>
</feature>
<dbReference type="OrthoDB" id="5046960at2"/>
<feature type="transmembrane region" description="Helical" evidence="1">
    <location>
        <begin position="285"/>
        <end position="308"/>
    </location>
</feature>
<evidence type="ECO:0000256" key="1">
    <source>
        <dbReference type="SAM" id="Phobius"/>
    </source>
</evidence>
<dbReference type="Proteomes" id="UP000076998">
    <property type="component" value="Unassembled WGS sequence"/>
</dbReference>
<dbReference type="RefSeq" id="WP_064003283.1">
    <property type="nucleotide sequence ID" value="NZ_LSTV01000004.1"/>
</dbReference>
<gene>
    <name evidence="2" type="ORF">AYL44_10640</name>
</gene>
<evidence type="ECO:0000313" key="3">
    <source>
        <dbReference type="Proteomes" id="UP000076998"/>
    </source>
</evidence>
<sequence>MAGGDPAPVVRRRIGLGAHVWWDAVTSGAFFSPAALWISILIAVTVLAPFQHIDEGAGVAHVVSVGFLGWAALAVLLVPVALAERRLRRASHRGILVLTAVAVAAGIRPFVNEAIYVGLYDGVPDFDGVGARIGSNVFVWLAGLSIIAMTVRSIELTRGSRRRLTEAIAALTAGRRRLARFESENRAELAPLVSRLRRRRDETLAGTIDFATVRAYSEEVRTASHRLEERAGLDLRAVEGSTGEHVIEPPSRSALTMLRPAPYLLTGFVFLVGAVPYAYQSNGPWAALAAILAGAPVTLAADAVIRWLARGKAPARRGRILVGVWLAAGVAMTAVAWVILGPADPTRFVPLISLPLVALALAACTDAIARAADSAHRLEAVLSLVARTLTAKTASARRPLRNAAHVLHGRVQGRCVLLAAAADEWELTPDDIETFRRETDAAFDSILAFIAETDSAALEGTLQGAHEDLFELVATWRTVLGVSSEISPEAVDALQDPALSRRVATVVNEGFVNAVKHSEAKEVWLSIDVVDGALLVRTWSRGVLDRLPPVGPELRGIDVLGVGSRIYQRDDVVVLEVPVPLSPELAVAAAPVRRPWWTPRASRVG</sequence>
<dbReference type="AlphaFoldDB" id="A0A177K9Q3"/>
<name>A0A177K9Q3_9MICO</name>
<protein>
    <submittedName>
        <fullName evidence="2">Uncharacterized protein</fullName>
    </submittedName>
</protein>
<feature type="transmembrane region" description="Helical" evidence="1">
    <location>
        <begin position="261"/>
        <end position="279"/>
    </location>
</feature>
<keyword evidence="1" id="KW-1133">Transmembrane helix</keyword>
<feature type="transmembrane region" description="Helical" evidence="1">
    <location>
        <begin position="95"/>
        <end position="117"/>
    </location>
</feature>
<proteinExistence type="predicted"/>